<gene>
    <name evidence="2" type="ORF">FY004_06930</name>
</gene>
<keyword evidence="1" id="KW-0812">Transmembrane</keyword>
<evidence type="ECO:0000313" key="2">
    <source>
        <dbReference type="EMBL" id="TYR65274.1"/>
    </source>
</evidence>
<reference evidence="2 3" key="1">
    <citation type="submission" date="2019-08" db="EMBL/GenBank/DDBJ databases">
        <title>Draft genome for granaticin producer strain Streptomyces parvus C05.</title>
        <authorList>
            <person name="Gonzalez-Pimentel J.L."/>
        </authorList>
    </citation>
    <scope>NUCLEOTIDE SEQUENCE [LARGE SCALE GENOMIC DNA]</scope>
    <source>
        <strain evidence="2 3">C05</strain>
    </source>
</reference>
<keyword evidence="1" id="KW-0472">Membrane</keyword>
<evidence type="ECO:0000313" key="3">
    <source>
        <dbReference type="Proteomes" id="UP000323242"/>
    </source>
</evidence>
<accession>A0A5D4JK15</accession>
<dbReference type="InterPro" id="IPR025566">
    <property type="entry name" value="DUF4331"/>
</dbReference>
<proteinExistence type="predicted"/>
<feature type="transmembrane region" description="Helical" evidence="1">
    <location>
        <begin position="526"/>
        <end position="546"/>
    </location>
</feature>
<evidence type="ECO:0000256" key="1">
    <source>
        <dbReference type="SAM" id="Phobius"/>
    </source>
</evidence>
<comment type="caution">
    <text evidence="2">The sequence shown here is derived from an EMBL/GenBank/DDBJ whole genome shotgun (WGS) entry which is preliminary data.</text>
</comment>
<dbReference type="Proteomes" id="UP000323242">
    <property type="component" value="Unassembled WGS sequence"/>
</dbReference>
<dbReference type="AlphaFoldDB" id="A0A5D4JK15"/>
<protein>
    <submittedName>
        <fullName evidence="2">DUF4331 domain-containing protein</fullName>
    </submittedName>
</protein>
<dbReference type="Pfam" id="PF14224">
    <property type="entry name" value="DUF4331"/>
    <property type="match status" value="1"/>
</dbReference>
<name>A0A5D4JK15_9ACTN</name>
<keyword evidence="3" id="KW-1185">Reference proteome</keyword>
<dbReference type="EMBL" id="VSZQ01000026">
    <property type="protein sequence ID" value="TYR65274.1"/>
    <property type="molecule type" value="Genomic_DNA"/>
</dbReference>
<sequence>MHAPRMLRRRPASRRAERTLAATGALALLTAAAVTGLTPASSSASSHREAPLIAGDPRADNTDVYAFTSPDKPDTVTLVANWLPFQEPNGGPNFYPFAQDARYNIKIDADGNGKPDTTYTWEFTDHVRDDADQFLYNTGVVKSVNDETLNFRQTYSLKVTDSSGNTKTLLKDSPVAPSNVGKASMPDYASLRKEAVVPLPGGGTAFAGQASDPFFLDLRIFDLLYGGDLSETGHNTLAGYNINTLAVQVPKSTLALKGDAKRNPVIGVWSTTDRRGAAVTGGSKGSEDTSAQAAHDGKAVAKDGNADEWRQVSRLGNPLVNEVVVPLKFKDAFNALSPEKDATITPVVDKVKDPIVPKLVESIYKIPAPTTPRNDLVEIFLTGICKECGPIKADLNSQRLNQDVDKAAVVPAEMLRLNMSVPPAAKPNRLGVLGKDLAGFPNGRRLNDDVVDIELQALQGAAQTGKLVPALAAGDAVDTPYREPGDTFPYVALPNTAAVNQADSLHPDGGVGAGLGGLASGDGFPVVPVTALGGGALLALAGVLALRRRRGTGQA</sequence>
<organism evidence="2 3">
    <name type="scientific">Streptomyces parvus</name>
    <dbReference type="NCBI Taxonomy" id="66428"/>
    <lineage>
        <taxon>Bacteria</taxon>
        <taxon>Bacillati</taxon>
        <taxon>Actinomycetota</taxon>
        <taxon>Actinomycetes</taxon>
        <taxon>Kitasatosporales</taxon>
        <taxon>Streptomycetaceae</taxon>
        <taxon>Streptomyces</taxon>
    </lineage>
</organism>
<keyword evidence="1" id="KW-1133">Transmembrane helix</keyword>